<feature type="domain" description="Luciferase-like" evidence="2">
    <location>
        <begin position="16"/>
        <end position="172"/>
    </location>
</feature>
<name>X1HMM4_9ZZZZ</name>
<evidence type="ECO:0000313" key="3">
    <source>
        <dbReference type="EMBL" id="GAH71396.1"/>
    </source>
</evidence>
<keyword evidence="1" id="KW-0560">Oxidoreductase</keyword>
<feature type="non-terminal residue" evidence="3">
    <location>
        <position position="173"/>
    </location>
</feature>
<dbReference type="Pfam" id="PF00296">
    <property type="entry name" value="Bac_luciferase"/>
    <property type="match status" value="1"/>
</dbReference>
<sequence>MDINNVKIGIFNAYTPPFESGIRTTKAYEKAGFDSLWVPDHIMSWYPDAIWNSDIVNLASVLKNPHDLYNVFPVMAIIANNTKKVSIGTAVTETFRHHPALLAHLIITLDHISKGRMILGIGFGEGENVTPYGIKWEKPVSRLEEAIKIIKLLWEHDKKLDFEGKFWKLNDAV</sequence>
<reference evidence="3" key="1">
    <citation type="journal article" date="2014" name="Front. Microbiol.">
        <title>High frequency of phylogenetically diverse reductive dehalogenase-homologous genes in deep subseafloor sedimentary metagenomes.</title>
        <authorList>
            <person name="Kawai M."/>
            <person name="Futagami T."/>
            <person name="Toyoda A."/>
            <person name="Takaki Y."/>
            <person name="Nishi S."/>
            <person name="Hori S."/>
            <person name="Arai W."/>
            <person name="Tsubouchi T."/>
            <person name="Morono Y."/>
            <person name="Uchiyama I."/>
            <person name="Ito T."/>
            <person name="Fujiyama A."/>
            <person name="Inagaki F."/>
            <person name="Takami H."/>
        </authorList>
    </citation>
    <scope>NUCLEOTIDE SEQUENCE</scope>
    <source>
        <strain evidence="3">Expedition CK06-06</strain>
    </source>
</reference>
<dbReference type="InterPro" id="IPR011251">
    <property type="entry name" value="Luciferase-like_dom"/>
</dbReference>
<comment type="caution">
    <text evidence="3">The sequence shown here is derived from an EMBL/GenBank/DDBJ whole genome shotgun (WGS) entry which is preliminary data.</text>
</comment>
<dbReference type="PANTHER" id="PTHR43244">
    <property type="match status" value="1"/>
</dbReference>
<protein>
    <recommendedName>
        <fullName evidence="2">Luciferase-like domain-containing protein</fullName>
    </recommendedName>
</protein>
<evidence type="ECO:0000256" key="1">
    <source>
        <dbReference type="ARBA" id="ARBA00023002"/>
    </source>
</evidence>
<dbReference type="EMBL" id="BARU01035116">
    <property type="protein sequence ID" value="GAH71396.1"/>
    <property type="molecule type" value="Genomic_DNA"/>
</dbReference>
<evidence type="ECO:0000259" key="2">
    <source>
        <dbReference type="Pfam" id="PF00296"/>
    </source>
</evidence>
<dbReference type="PANTHER" id="PTHR43244:SF1">
    <property type="entry name" value="5,10-METHYLENETETRAHYDROMETHANOPTERIN REDUCTASE"/>
    <property type="match status" value="1"/>
</dbReference>
<dbReference type="InterPro" id="IPR036661">
    <property type="entry name" value="Luciferase-like_sf"/>
</dbReference>
<accession>X1HMM4</accession>
<dbReference type="SUPFAM" id="SSF51679">
    <property type="entry name" value="Bacterial luciferase-like"/>
    <property type="match status" value="1"/>
</dbReference>
<dbReference type="GO" id="GO:0016705">
    <property type="term" value="F:oxidoreductase activity, acting on paired donors, with incorporation or reduction of molecular oxygen"/>
    <property type="evidence" value="ECO:0007669"/>
    <property type="project" value="InterPro"/>
</dbReference>
<dbReference type="AlphaFoldDB" id="X1HMM4"/>
<dbReference type="CDD" id="cd01097">
    <property type="entry name" value="Tetrahydromethanopterin_reductase"/>
    <property type="match status" value="1"/>
</dbReference>
<proteinExistence type="predicted"/>
<dbReference type="InterPro" id="IPR050564">
    <property type="entry name" value="F420-G6PD/mer"/>
</dbReference>
<dbReference type="Gene3D" id="3.20.20.30">
    <property type="entry name" value="Luciferase-like domain"/>
    <property type="match status" value="1"/>
</dbReference>
<gene>
    <name evidence="3" type="ORF">S03H2_55018</name>
</gene>
<organism evidence="3">
    <name type="scientific">marine sediment metagenome</name>
    <dbReference type="NCBI Taxonomy" id="412755"/>
    <lineage>
        <taxon>unclassified sequences</taxon>
        <taxon>metagenomes</taxon>
        <taxon>ecological metagenomes</taxon>
    </lineage>
</organism>